<reference evidence="1 2" key="1">
    <citation type="submission" date="2013-01" db="EMBL/GenBank/DDBJ databases">
        <authorList>
            <person name="Fiebig A."/>
            <person name="Goeker M."/>
            <person name="Klenk H.-P.P."/>
        </authorList>
    </citation>
    <scope>NUCLEOTIDE SEQUENCE [LARGE SCALE GENOMIC DNA]</scope>
    <source>
        <strain evidence="1 2">DSM 17069</strain>
    </source>
</reference>
<protein>
    <submittedName>
        <fullName evidence="1">Uncharacterized protein</fullName>
    </submittedName>
</protein>
<dbReference type="AlphaFoldDB" id="A0A0A0HJA8"/>
<accession>A0A0A0HJA8</accession>
<comment type="caution">
    <text evidence="1">The sequence shown here is derived from an EMBL/GenBank/DDBJ whole genome shotgun (WGS) entry which is preliminary data.</text>
</comment>
<sequence>MRGLGFLTLAASIFCGFGAGQIGLTLLGRGAVPPQPVQITAALAAVENAAEAPLPESWPPVFDPYVPDPPKAPTIAKKVEKYRLVGLVAGGESGWAILTASDGDRLVRAGDRLIGGETVLEIAPDGVWIERATERVLIAFEETPDEMMARMMVNGSVQEDEAEIPASAFSGSDLRRVLGRAGSVRMVTVGSNANEVFPEILWVREGQVYDLIGLRRGDLVLRVNGYSVSDPETLVNARQLLAEADEFAVEIMRGGQRRTISVRITGRS</sequence>
<dbReference type="Gene3D" id="2.30.42.10">
    <property type="match status" value="1"/>
</dbReference>
<evidence type="ECO:0000313" key="1">
    <source>
        <dbReference type="EMBL" id="KGM86253.1"/>
    </source>
</evidence>
<dbReference type="PATRIC" id="fig|1288298.3.peg.3824"/>
<dbReference type="HOGENOM" id="CLU_949566_0_0_5"/>
<proteinExistence type="predicted"/>
<dbReference type="InterPro" id="IPR036034">
    <property type="entry name" value="PDZ_sf"/>
</dbReference>
<dbReference type="Proteomes" id="UP000030021">
    <property type="component" value="Unassembled WGS sequence"/>
</dbReference>
<name>A0A0A0HJA8_9RHOB</name>
<evidence type="ECO:0000313" key="2">
    <source>
        <dbReference type="Proteomes" id="UP000030021"/>
    </source>
</evidence>
<dbReference type="EMBL" id="AONH01000020">
    <property type="protein sequence ID" value="KGM86253.1"/>
    <property type="molecule type" value="Genomic_DNA"/>
</dbReference>
<dbReference type="OrthoDB" id="341285at2"/>
<organism evidence="1 2">
    <name type="scientific">Roseovarius mucosus DSM 17069</name>
    <dbReference type="NCBI Taxonomy" id="1288298"/>
    <lineage>
        <taxon>Bacteria</taxon>
        <taxon>Pseudomonadati</taxon>
        <taxon>Pseudomonadota</taxon>
        <taxon>Alphaproteobacteria</taxon>
        <taxon>Rhodobacterales</taxon>
        <taxon>Roseobacteraceae</taxon>
        <taxon>Roseovarius</taxon>
    </lineage>
</organism>
<gene>
    <name evidence="1" type="ORF">rosmuc_03816</name>
</gene>
<dbReference type="SUPFAM" id="SSF50156">
    <property type="entry name" value="PDZ domain-like"/>
    <property type="match status" value="1"/>
</dbReference>
<dbReference type="eggNOG" id="COG3031">
    <property type="taxonomic scope" value="Bacteria"/>
</dbReference>